<evidence type="ECO:0000313" key="10">
    <source>
        <dbReference type="Proteomes" id="UP000018291"/>
    </source>
</evidence>
<keyword evidence="2 7" id="KW-0813">Transport</keyword>
<dbReference type="Proteomes" id="UP000018291">
    <property type="component" value="Unassembled WGS sequence"/>
</dbReference>
<feature type="transmembrane region" description="Helical" evidence="7">
    <location>
        <begin position="148"/>
        <end position="167"/>
    </location>
</feature>
<dbReference type="InterPro" id="IPR035906">
    <property type="entry name" value="MetI-like_sf"/>
</dbReference>
<reference evidence="9 10" key="1">
    <citation type="journal article" date="2013" name="ISME J.">
        <title>Metabolic model for the filamentous 'Candidatus Microthrix parvicella' based on genomic and metagenomic analyses.</title>
        <authorList>
            <person name="Jon McIlroy S."/>
            <person name="Kristiansen R."/>
            <person name="Albertsen M."/>
            <person name="Michael Karst S."/>
            <person name="Rossetti S."/>
            <person name="Lund Nielsen J."/>
            <person name="Tandoi V."/>
            <person name="James Seviour R."/>
            <person name="Nielsen P.H."/>
        </authorList>
    </citation>
    <scope>NUCLEOTIDE SEQUENCE [LARGE SCALE GENOMIC DNA]</scope>
    <source>
        <strain evidence="9 10">RN1</strain>
    </source>
</reference>
<accession>R4Z2R4</accession>
<evidence type="ECO:0000313" key="9">
    <source>
        <dbReference type="EMBL" id="CCM64945.1"/>
    </source>
</evidence>
<dbReference type="CDD" id="cd06261">
    <property type="entry name" value="TM_PBP2"/>
    <property type="match status" value="1"/>
</dbReference>
<feature type="transmembrane region" description="Helical" evidence="7">
    <location>
        <begin position="117"/>
        <end position="136"/>
    </location>
</feature>
<gene>
    <name evidence="9" type="ORF">BN381_50087</name>
</gene>
<feature type="transmembrane region" description="Helical" evidence="7">
    <location>
        <begin position="16"/>
        <end position="39"/>
    </location>
</feature>
<feature type="transmembrane region" description="Helical" evidence="7">
    <location>
        <begin position="79"/>
        <end position="105"/>
    </location>
</feature>
<keyword evidence="5 7" id="KW-1133">Transmembrane helix</keyword>
<comment type="caution">
    <text evidence="9">The sequence shown here is derived from an EMBL/GenBank/DDBJ whole genome shotgun (WGS) entry which is preliminary data.</text>
</comment>
<dbReference type="AlphaFoldDB" id="R4Z2R4"/>
<evidence type="ECO:0000256" key="1">
    <source>
        <dbReference type="ARBA" id="ARBA00004651"/>
    </source>
</evidence>
<dbReference type="PANTHER" id="PTHR43386">
    <property type="entry name" value="OLIGOPEPTIDE TRANSPORT SYSTEM PERMEASE PROTEIN APPC"/>
    <property type="match status" value="1"/>
</dbReference>
<evidence type="ECO:0000256" key="4">
    <source>
        <dbReference type="ARBA" id="ARBA00022692"/>
    </source>
</evidence>
<protein>
    <submittedName>
        <fullName evidence="9">Putative ABC-type transporter, integral membrane subunit</fullName>
    </submittedName>
</protein>
<comment type="similarity">
    <text evidence="7">Belongs to the binding-protein-dependent transport system permease family.</text>
</comment>
<dbReference type="HOGENOM" id="CLU_028518_5_1_11"/>
<keyword evidence="4 7" id="KW-0812">Transmembrane</keyword>
<evidence type="ECO:0000259" key="8">
    <source>
        <dbReference type="PROSITE" id="PS50928"/>
    </source>
</evidence>
<dbReference type="GO" id="GO:0005886">
    <property type="term" value="C:plasma membrane"/>
    <property type="evidence" value="ECO:0007669"/>
    <property type="project" value="UniProtKB-SubCell"/>
</dbReference>
<dbReference type="OrthoDB" id="9812701at2"/>
<dbReference type="SUPFAM" id="SSF161098">
    <property type="entry name" value="MetI-like"/>
    <property type="match status" value="1"/>
</dbReference>
<keyword evidence="3" id="KW-1003">Cell membrane</keyword>
<feature type="transmembrane region" description="Helical" evidence="7">
    <location>
        <begin position="252"/>
        <end position="273"/>
    </location>
</feature>
<organism evidence="9 10">
    <name type="scientific">Candidatus Neomicrothrix parvicella RN1</name>
    <dbReference type="NCBI Taxonomy" id="1229780"/>
    <lineage>
        <taxon>Bacteria</taxon>
        <taxon>Bacillati</taxon>
        <taxon>Actinomycetota</taxon>
        <taxon>Acidimicrobiia</taxon>
        <taxon>Acidimicrobiales</taxon>
        <taxon>Microthrixaceae</taxon>
        <taxon>Candidatus Neomicrothrix</taxon>
    </lineage>
</organism>
<dbReference type="InterPro" id="IPR050366">
    <property type="entry name" value="BP-dependent_transpt_permease"/>
</dbReference>
<dbReference type="GO" id="GO:0055085">
    <property type="term" value="P:transmembrane transport"/>
    <property type="evidence" value="ECO:0007669"/>
    <property type="project" value="InterPro"/>
</dbReference>
<dbReference type="RefSeq" id="WP_012229310.1">
    <property type="nucleotide sequence ID" value="NZ_HG422565.1"/>
</dbReference>
<dbReference type="STRING" id="1229780.BN381_50087"/>
<dbReference type="eggNOG" id="COG1173">
    <property type="taxonomic scope" value="Bacteria"/>
</dbReference>
<name>R4Z2R4_9ACTN</name>
<dbReference type="PANTHER" id="PTHR43386:SF1">
    <property type="entry name" value="D,D-DIPEPTIDE TRANSPORT SYSTEM PERMEASE PROTEIN DDPC-RELATED"/>
    <property type="match status" value="1"/>
</dbReference>
<feature type="transmembrane region" description="Helical" evidence="7">
    <location>
        <begin position="205"/>
        <end position="231"/>
    </location>
</feature>
<sequence>MPKNCPPADEKHGLGLGAWLSIGWLAFITLASTLAPLFLPDPEAVNPLLSRNGPSGSAWLGYDATGRDILSRVINGSKWTLLIALGAVLIGVVVGGFLGLVSGYFRGGFDAVLSPSFNIMLAFPQLVLALLLVSVFANGADDSVAKRIFVLIVALGIIAIPLLARITRANTMAWADRDFVMAAKAMGAKPWRVLFRDVLPNVVPAMMAITLLAVGVAVVAEAGLAFLSLGVKLPTPSWGNIMAEGKLELRRVPMMVIAPTICIFFTVMSLNFLGDVIQKRFNVRESLL</sequence>
<comment type="subcellular location">
    <subcellularLocation>
        <location evidence="1 7">Cell membrane</location>
        <topology evidence="1 7">Multi-pass membrane protein</topology>
    </subcellularLocation>
</comment>
<dbReference type="Pfam" id="PF00528">
    <property type="entry name" value="BPD_transp_1"/>
    <property type="match status" value="1"/>
</dbReference>
<dbReference type="EMBL" id="CANL01000045">
    <property type="protein sequence ID" value="CCM64945.1"/>
    <property type="molecule type" value="Genomic_DNA"/>
</dbReference>
<proteinExistence type="inferred from homology"/>
<keyword evidence="10" id="KW-1185">Reference proteome</keyword>
<dbReference type="PROSITE" id="PS50928">
    <property type="entry name" value="ABC_TM1"/>
    <property type="match status" value="1"/>
</dbReference>
<evidence type="ECO:0000256" key="6">
    <source>
        <dbReference type="ARBA" id="ARBA00023136"/>
    </source>
</evidence>
<dbReference type="InterPro" id="IPR000515">
    <property type="entry name" value="MetI-like"/>
</dbReference>
<evidence type="ECO:0000256" key="2">
    <source>
        <dbReference type="ARBA" id="ARBA00022448"/>
    </source>
</evidence>
<evidence type="ECO:0000256" key="7">
    <source>
        <dbReference type="RuleBase" id="RU363032"/>
    </source>
</evidence>
<feature type="domain" description="ABC transmembrane type-1" evidence="8">
    <location>
        <begin position="77"/>
        <end position="274"/>
    </location>
</feature>
<keyword evidence="6 7" id="KW-0472">Membrane</keyword>
<evidence type="ECO:0000256" key="5">
    <source>
        <dbReference type="ARBA" id="ARBA00022989"/>
    </source>
</evidence>
<dbReference type="Gene3D" id="1.10.3720.10">
    <property type="entry name" value="MetI-like"/>
    <property type="match status" value="1"/>
</dbReference>
<evidence type="ECO:0000256" key="3">
    <source>
        <dbReference type="ARBA" id="ARBA00022475"/>
    </source>
</evidence>